<evidence type="ECO:0000259" key="3">
    <source>
        <dbReference type="PROSITE" id="PS50089"/>
    </source>
</evidence>
<dbReference type="GO" id="GO:0008270">
    <property type="term" value="F:zinc ion binding"/>
    <property type="evidence" value="ECO:0007669"/>
    <property type="project" value="UniProtKB-KW"/>
</dbReference>
<keyword evidence="4" id="KW-0808">Transferase</keyword>
<dbReference type="PANTHER" id="PTHR45036:SF1">
    <property type="entry name" value="METHYLTRANSFERASE LIKE 7A"/>
    <property type="match status" value="1"/>
</dbReference>
<dbReference type="EMBL" id="JACGWO010000004">
    <property type="protein sequence ID" value="KAK4430011.1"/>
    <property type="molecule type" value="Genomic_DNA"/>
</dbReference>
<feature type="region of interest" description="Disordered" evidence="2">
    <location>
        <begin position="488"/>
        <end position="529"/>
    </location>
</feature>
<evidence type="ECO:0000256" key="2">
    <source>
        <dbReference type="SAM" id="MobiDB-lite"/>
    </source>
</evidence>
<evidence type="ECO:0000256" key="1">
    <source>
        <dbReference type="PROSITE-ProRule" id="PRU00175"/>
    </source>
</evidence>
<dbReference type="GO" id="GO:0032259">
    <property type="term" value="P:methylation"/>
    <property type="evidence" value="ECO:0007669"/>
    <property type="project" value="UniProtKB-KW"/>
</dbReference>
<dbReference type="InterPro" id="IPR029063">
    <property type="entry name" value="SAM-dependent_MTases_sf"/>
</dbReference>
<keyword evidence="5" id="KW-1185">Reference proteome</keyword>
<dbReference type="GO" id="GO:0008757">
    <property type="term" value="F:S-adenosylmethionine-dependent methyltransferase activity"/>
    <property type="evidence" value="ECO:0007669"/>
    <property type="project" value="InterPro"/>
</dbReference>
<dbReference type="SUPFAM" id="SSF53335">
    <property type="entry name" value="S-adenosyl-L-methionine-dependent methyltransferases"/>
    <property type="match status" value="1"/>
</dbReference>
<reference evidence="4" key="2">
    <citation type="journal article" date="2024" name="Plant">
        <title>Genomic evolution and insights into agronomic trait innovations of Sesamum species.</title>
        <authorList>
            <person name="Miao H."/>
            <person name="Wang L."/>
            <person name="Qu L."/>
            <person name="Liu H."/>
            <person name="Sun Y."/>
            <person name="Le M."/>
            <person name="Wang Q."/>
            <person name="Wei S."/>
            <person name="Zheng Y."/>
            <person name="Lin W."/>
            <person name="Duan Y."/>
            <person name="Cao H."/>
            <person name="Xiong S."/>
            <person name="Wang X."/>
            <person name="Wei L."/>
            <person name="Li C."/>
            <person name="Ma Q."/>
            <person name="Ju M."/>
            <person name="Zhao R."/>
            <person name="Li G."/>
            <person name="Mu C."/>
            <person name="Tian Q."/>
            <person name="Mei H."/>
            <person name="Zhang T."/>
            <person name="Gao T."/>
            <person name="Zhang H."/>
        </authorList>
    </citation>
    <scope>NUCLEOTIDE SEQUENCE</scope>
    <source>
        <strain evidence="4">3651</strain>
    </source>
</reference>
<feature type="compositionally biased region" description="Low complexity" evidence="2">
    <location>
        <begin position="717"/>
        <end position="729"/>
    </location>
</feature>
<dbReference type="PROSITE" id="PS50089">
    <property type="entry name" value="ZF_RING_2"/>
    <property type="match status" value="1"/>
</dbReference>
<feature type="region of interest" description="Disordered" evidence="2">
    <location>
        <begin position="710"/>
        <end position="729"/>
    </location>
</feature>
<dbReference type="GO" id="GO:0009820">
    <property type="term" value="P:alkaloid metabolic process"/>
    <property type="evidence" value="ECO:0007669"/>
    <property type="project" value="UniProtKB-KW"/>
</dbReference>
<organism evidence="4 5">
    <name type="scientific">Sesamum alatum</name>
    <dbReference type="NCBI Taxonomy" id="300844"/>
    <lineage>
        <taxon>Eukaryota</taxon>
        <taxon>Viridiplantae</taxon>
        <taxon>Streptophyta</taxon>
        <taxon>Embryophyta</taxon>
        <taxon>Tracheophyta</taxon>
        <taxon>Spermatophyta</taxon>
        <taxon>Magnoliopsida</taxon>
        <taxon>eudicotyledons</taxon>
        <taxon>Gunneridae</taxon>
        <taxon>Pentapetalae</taxon>
        <taxon>asterids</taxon>
        <taxon>lamiids</taxon>
        <taxon>Lamiales</taxon>
        <taxon>Pedaliaceae</taxon>
        <taxon>Sesamum</taxon>
    </lineage>
</organism>
<sequence length="729" mass="79674">MTLCSSNLRSCFSSNPIITQPPRITSPAVSVNSTLRLAKKSAQDLPGHRQYCPCCPRRHFLGSVLGTGLLPVFPAFASDKDSIPQDPTEVLNRVHPPRPDWYEEFYASAMDKTMKSYEAEIAGYKSQLFANLRGKADTILEIGIGTGPNFKYYANRSGINVVGVDPNRKMEKYAQAAAEAAGLPPSSFKFMQAVAEALPLSDASVDAVVGTLILCSVKDVDQTLQEVKRVLKPGGLYIFVEHVAAKEGTVLRFVQGILDPLQQTVADGCHLTRNTATNIAGAGILRDMGSYPNYMTPHVFALCSCQDFSDPPHGSNATSRDWSVGPHEPYWRTNTSFSPPPSRWDFQFQSEAVSFGSHDGIQLYGSSASSNSRESRNWLRGNNLTNHQFLVSDGIGPYLSSPSDISPAQQWTPPAIQEISNDDYGASRRDVVLRPLSFSPTMEGTSAARNSGGSTSSRSDSSCDYESMVKSHSSHRNRRCFMSKAIHPLSFPPETPTRESTGLPPAGLPEFDAATPQRDRHHLSSASGSIDLAEVPEPFEYDLSNRSRSPADCFRCGLCERFLSQRSPWSSRRIVKSGDMPVAGVLSCRHVFHAECLEQTTPKARKNDPPCPICVKIEEENSPDQRVFSKLRSSFPRLKPFCEDGPSKPWGCVQVGDCVEGALHTPTRNTLLSLNRSRFRKNISLKGNTGRECPGKFKRAGSISPQLFIGPAEHDAAGSSKTTASGSLK</sequence>
<proteinExistence type="predicted"/>
<dbReference type="InterPro" id="IPR013216">
    <property type="entry name" value="Methyltransf_11"/>
</dbReference>
<evidence type="ECO:0000313" key="5">
    <source>
        <dbReference type="Proteomes" id="UP001293254"/>
    </source>
</evidence>
<feature type="compositionally biased region" description="Low complexity" evidence="2">
    <location>
        <begin position="445"/>
        <end position="462"/>
    </location>
</feature>
<dbReference type="InterPro" id="IPR013083">
    <property type="entry name" value="Znf_RING/FYVE/PHD"/>
</dbReference>
<keyword evidence="1" id="KW-0863">Zinc-finger</keyword>
<keyword evidence="1" id="KW-0479">Metal-binding</keyword>
<comment type="caution">
    <text evidence="4">The sequence shown here is derived from an EMBL/GenBank/DDBJ whole genome shotgun (WGS) entry which is preliminary data.</text>
</comment>
<dbReference type="Proteomes" id="UP001293254">
    <property type="component" value="Unassembled WGS sequence"/>
</dbReference>
<gene>
    <name evidence="4" type="ORF">Salat_1301800</name>
</gene>
<dbReference type="Gene3D" id="3.30.40.10">
    <property type="entry name" value="Zinc/RING finger domain, C3HC4 (zinc finger)"/>
    <property type="match status" value="1"/>
</dbReference>
<accession>A0AAE2CPR2</accession>
<feature type="domain" description="RING-type" evidence="3">
    <location>
        <begin position="556"/>
        <end position="614"/>
    </location>
</feature>
<dbReference type="PANTHER" id="PTHR45036">
    <property type="entry name" value="METHYLTRANSFERASE LIKE 7B"/>
    <property type="match status" value="1"/>
</dbReference>
<keyword evidence="1" id="KW-0862">Zinc</keyword>
<dbReference type="SUPFAM" id="SSF57850">
    <property type="entry name" value="RING/U-box"/>
    <property type="match status" value="1"/>
</dbReference>
<reference evidence="4" key="1">
    <citation type="submission" date="2020-06" db="EMBL/GenBank/DDBJ databases">
        <authorList>
            <person name="Li T."/>
            <person name="Hu X."/>
            <person name="Zhang T."/>
            <person name="Song X."/>
            <person name="Zhang H."/>
            <person name="Dai N."/>
            <person name="Sheng W."/>
            <person name="Hou X."/>
            <person name="Wei L."/>
        </authorList>
    </citation>
    <scope>NUCLEOTIDE SEQUENCE</scope>
    <source>
        <strain evidence="4">3651</strain>
        <tissue evidence="4">Leaf</tissue>
    </source>
</reference>
<dbReference type="CDD" id="cd02440">
    <property type="entry name" value="AdoMet_MTases"/>
    <property type="match status" value="1"/>
</dbReference>
<dbReference type="AlphaFoldDB" id="A0AAE2CPR2"/>
<dbReference type="SMART" id="SM00184">
    <property type="entry name" value="RING"/>
    <property type="match status" value="1"/>
</dbReference>
<dbReference type="InterPro" id="IPR001841">
    <property type="entry name" value="Znf_RING"/>
</dbReference>
<evidence type="ECO:0000313" key="4">
    <source>
        <dbReference type="EMBL" id="KAK4430011.1"/>
    </source>
</evidence>
<name>A0AAE2CPR2_9LAMI</name>
<feature type="region of interest" description="Disordered" evidence="2">
    <location>
        <begin position="436"/>
        <end position="465"/>
    </location>
</feature>
<dbReference type="InterPro" id="IPR052356">
    <property type="entry name" value="Thiol_S-MT"/>
</dbReference>
<protein>
    <submittedName>
        <fullName evidence="4">Methyltransferase-like protein 7A</fullName>
    </submittedName>
</protein>
<keyword evidence="4" id="KW-0489">Methyltransferase</keyword>
<dbReference type="Gene3D" id="3.40.50.150">
    <property type="entry name" value="Vaccinia Virus protein VP39"/>
    <property type="match status" value="1"/>
</dbReference>
<dbReference type="Pfam" id="PF08241">
    <property type="entry name" value="Methyltransf_11"/>
    <property type="match status" value="1"/>
</dbReference>